<evidence type="ECO:0000256" key="1">
    <source>
        <dbReference type="ARBA" id="ARBA00001968"/>
    </source>
</evidence>
<dbReference type="InterPro" id="IPR045116">
    <property type="entry name" value="Clp1/Grc3"/>
</dbReference>
<keyword evidence="5" id="KW-0418">Kinase</keyword>
<comment type="cofactor">
    <cofactor evidence="1">
        <name>a divalent metal cation</name>
        <dbReference type="ChEBI" id="CHEBI:60240"/>
    </cofactor>
</comment>
<comment type="function">
    <text evidence="7">Polynucleotide kinase that can phosphorylate the 5'-hydroxyl groups of both single-stranded RNA (ssRNA) and single-stranded DNA (ssDNA). Exhibits a strong preference for ssRNA.</text>
</comment>
<evidence type="ECO:0000256" key="4">
    <source>
        <dbReference type="ARBA" id="ARBA00022741"/>
    </source>
</evidence>
<sequence>MGEDTMNVGAGKTLLIKGPASVKLVSGSGKVFGYALTQKKPLFVRDSRALPIFTEVGMEVEVSLGEGSSVEVVDRDTIPDDWKALVTQTVRNHKKIVVMGGTDSGKTSLTTFIINSLVNEGKKACLVDLDLGQSNICPSTTVGLVWTTKPIPDLYQLKAELIAPVGFTSPSFAKEYHLKRAGELLGYAIKDEGYVVVDCDGWIEGKDAEEHKLNLLNVVKPSLVIFLGSAQHKVETYCKDAGIEHVVVSKPEYVYKRDQEARRRLRESSFRRYLKDGTIKTIPISWLRLSTIPMEAFNVEGNPLKHMQSLIEAYNLQNTTLPPLNAGSLSKNRVGILSYLFDAEERCLGIGLVGEVDNKRSTIKLYSKVETIPKKLVIGCMLLSYHGDELFVWTTHPTS</sequence>
<evidence type="ECO:0000256" key="8">
    <source>
        <dbReference type="ARBA" id="ARBA00044641"/>
    </source>
</evidence>
<comment type="catalytic activity">
    <reaction evidence="8">
        <text>a 5'-end dephospho-ribonucleoside-RNA + ATP = a 5'-end 5'-phospho-ribonucleoside-RNA + ADP + H(+)</text>
        <dbReference type="Rhea" id="RHEA:54580"/>
        <dbReference type="Rhea" id="RHEA-COMP:13936"/>
        <dbReference type="Rhea" id="RHEA-COMP:15179"/>
        <dbReference type="ChEBI" id="CHEBI:15378"/>
        <dbReference type="ChEBI" id="CHEBI:30616"/>
        <dbReference type="ChEBI" id="CHEBI:138282"/>
        <dbReference type="ChEBI" id="CHEBI:138284"/>
        <dbReference type="ChEBI" id="CHEBI:456216"/>
        <dbReference type="EC" id="2.7.1.78"/>
    </reaction>
</comment>
<evidence type="ECO:0000256" key="6">
    <source>
        <dbReference type="ARBA" id="ARBA00022840"/>
    </source>
</evidence>
<evidence type="ECO:0000313" key="11">
    <source>
        <dbReference type="EMBL" id="PUA31346.1"/>
    </source>
</evidence>
<dbReference type="SUPFAM" id="SSF52540">
    <property type="entry name" value="P-loop containing nucleoside triphosphate hydrolases"/>
    <property type="match status" value="1"/>
</dbReference>
<gene>
    <name evidence="11" type="ORF">B9J98_06645</name>
</gene>
<evidence type="ECO:0000313" key="12">
    <source>
        <dbReference type="Proteomes" id="UP000244066"/>
    </source>
</evidence>
<keyword evidence="4" id="KW-0547">Nucleotide-binding</keyword>
<evidence type="ECO:0000256" key="3">
    <source>
        <dbReference type="ARBA" id="ARBA00022679"/>
    </source>
</evidence>
<evidence type="ECO:0000256" key="9">
    <source>
        <dbReference type="ARBA" id="ARBA00044673"/>
    </source>
</evidence>
<keyword evidence="6" id="KW-0067">ATP-binding</keyword>
<dbReference type="GO" id="GO:0006396">
    <property type="term" value="P:RNA processing"/>
    <property type="evidence" value="ECO:0007669"/>
    <property type="project" value="InterPro"/>
</dbReference>
<dbReference type="EMBL" id="NDWU01000019">
    <property type="protein sequence ID" value="PUA31346.1"/>
    <property type="molecule type" value="Genomic_DNA"/>
</dbReference>
<dbReference type="GO" id="GO:0005524">
    <property type="term" value="F:ATP binding"/>
    <property type="evidence" value="ECO:0007669"/>
    <property type="project" value="UniProtKB-KW"/>
</dbReference>
<comment type="caution">
    <text evidence="11">The sequence shown here is derived from an EMBL/GenBank/DDBJ whole genome shotgun (WGS) entry which is preliminary data.</text>
</comment>
<dbReference type="AlphaFoldDB" id="A0A2R7Y1D6"/>
<organism evidence="11 12">
    <name type="scientific">Candidatus Terraquivivens tikiterensis</name>
    <dbReference type="NCBI Taxonomy" id="1980982"/>
    <lineage>
        <taxon>Archaea</taxon>
        <taxon>Nitrososphaerota</taxon>
        <taxon>Candidatus Wolframiiraptoraceae</taxon>
        <taxon>Candidatus Terraquivivens</taxon>
    </lineage>
</organism>
<name>A0A2R7Y1D6_9ARCH</name>
<dbReference type="InterPro" id="IPR032319">
    <property type="entry name" value="CLP1_P"/>
</dbReference>
<dbReference type="Proteomes" id="UP000244066">
    <property type="component" value="Unassembled WGS sequence"/>
</dbReference>
<feature type="domain" description="Clp1 P-loop" evidence="10">
    <location>
        <begin position="100"/>
        <end position="275"/>
    </location>
</feature>
<proteinExistence type="predicted"/>
<evidence type="ECO:0000256" key="2">
    <source>
        <dbReference type="ARBA" id="ARBA00012157"/>
    </source>
</evidence>
<accession>A0A2R7Y1D6</accession>
<protein>
    <recommendedName>
        <fullName evidence="2">polynucleotide 5'-hydroxyl-kinase</fullName>
        <ecNumber evidence="2">2.7.1.78</ecNumber>
    </recommendedName>
</protein>
<dbReference type="InterPro" id="IPR027417">
    <property type="entry name" value="P-loop_NTPase"/>
</dbReference>
<comment type="catalytic activity">
    <reaction evidence="9">
        <text>a 5'-end dephospho-2'-deoxyribonucleoside-DNA + ATP = a 5'-end 5'-phospho-2'-deoxyribonucleoside-DNA + ADP + H(+)</text>
        <dbReference type="Rhea" id="RHEA:15669"/>
        <dbReference type="Rhea" id="RHEA-COMP:13180"/>
        <dbReference type="Rhea" id="RHEA-COMP:13184"/>
        <dbReference type="ChEBI" id="CHEBI:15378"/>
        <dbReference type="ChEBI" id="CHEBI:30616"/>
        <dbReference type="ChEBI" id="CHEBI:136412"/>
        <dbReference type="ChEBI" id="CHEBI:136416"/>
        <dbReference type="ChEBI" id="CHEBI:456216"/>
        <dbReference type="EC" id="2.7.1.78"/>
    </reaction>
</comment>
<dbReference type="GO" id="GO:0051734">
    <property type="term" value="F:ATP-dependent polynucleotide 5'-hydroxyl-kinase activity"/>
    <property type="evidence" value="ECO:0007669"/>
    <property type="project" value="UniProtKB-EC"/>
</dbReference>
<reference evidence="11 12" key="1">
    <citation type="submission" date="2017-04" db="EMBL/GenBank/DDBJ databases">
        <title>Draft Aigarchaeota genome from a New Zealand hot spring.</title>
        <authorList>
            <person name="Reysenbach A.-L."/>
            <person name="Donaho J.A."/>
            <person name="Gerhart J."/>
            <person name="Kelley J.F."/>
            <person name="Kouba K."/>
            <person name="Podar M."/>
            <person name="Stott M."/>
        </authorList>
    </citation>
    <scope>NUCLEOTIDE SEQUENCE [LARGE SCALE GENOMIC DNA]</scope>
    <source>
        <strain evidence="11">NZ13_MG1</strain>
    </source>
</reference>
<dbReference type="PANTHER" id="PTHR12755:SF3">
    <property type="entry name" value="POLYNUCLEOTIDE 5'-HYDROXYL-KINASE NOL9"/>
    <property type="match status" value="1"/>
</dbReference>
<dbReference type="Gene3D" id="3.40.50.300">
    <property type="entry name" value="P-loop containing nucleotide triphosphate hydrolases"/>
    <property type="match status" value="1"/>
</dbReference>
<dbReference type="Pfam" id="PF16575">
    <property type="entry name" value="CLP1_P"/>
    <property type="match status" value="1"/>
</dbReference>
<evidence type="ECO:0000256" key="5">
    <source>
        <dbReference type="ARBA" id="ARBA00022777"/>
    </source>
</evidence>
<dbReference type="EC" id="2.7.1.78" evidence="2"/>
<evidence type="ECO:0000256" key="7">
    <source>
        <dbReference type="ARBA" id="ARBA00024737"/>
    </source>
</evidence>
<keyword evidence="3" id="KW-0808">Transferase</keyword>
<dbReference type="PANTHER" id="PTHR12755">
    <property type="entry name" value="CLEAVAGE/POLYADENYLATION FACTOR IA SUBUNIT CLP1P"/>
    <property type="match status" value="1"/>
</dbReference>
<evidence type="ECO:0000259" key="10">
    <source>
        <dbReference type="Pfam" id="PF16575"/>
    </source>
</evidence>